<reference evidence="2" key="1">
    <citation type="submission" date="2023-01" db="EMBL/GenBank/DDBJ databases">
        <title>Complete genome sequence of Planctobacterium marinum strain Dej080120_11.</title>
        <authorList>
            <person name="Ueki S."/>
            <person name="Maruyama F."/>
        </authorList>
    </citation>
    <scope>NUCLEOTIDE SEQUENCE</scope>
    <source>
        <strain evidence="2">Dej080120_11</strain>
    </source>
</reference>
<dbReference type="KEGG" id="pmaw:MACH26_34420"/>
<keyword evidence="1" id="KW-1133">Transmembrane helix</keyword>
<feature type="transmembrane region" description="Helical" evidence="1">
    <location>
        <begin position="266"/>
        <end position="283"/>
    </location>
</feature>
<proteinExistence type="predicted"/>
<evidence type="ECO:0000256" key="1">
    <source>
        <dbReference type="SAM" id="Phobius"/>
    </source>
</evidence>
<feature type="transmembrane region" description="Helical" evidence="1">
    <location>
        <begin position="213"/>
        <end position="236"/>
    </location>
</feature>
<gene>
    <name evidence="2" type="ORF">MACH26_34420</name>
</gene>
<keyword evidence="1" id="KW-0812">Transmembrane</keyword>
<evidence type="ECO:0000313" key="2">
    <source>
        <dbReference type="EMBL" id="BDX07921.1"/>
    </source>
</evidence>
<evidence type="ECO:0008006" key="4">
    <source>
        <dbReference type="Google" id="ProtNLM"/>
    </source>
</evidence>
<feature type="transmembrane region" description="Helical" evidence="1">
    <location>
        <begin position="242"/>
        <end position="261"/>
    </location>
</feature>
<accession>A0AA48KQM2</accession>
<keyword evidence="3" id="KW-1185">Reference proteome</keyword>
<feature type="transmembrane region" description="Helical" evidence="1">
    <location>
        <begin position="75"/>
        <end position="92"/>
    </location>
</feature>
<feature type="transmembrane region" description="Helical" evidence="1">
    <location>
        <begin position="129"/>
        <end position="146"/>
    </location>
</feature>
<dbReference type="Proteomes" id="UP001333710">
    <property type="component" value="Chromosome"/>
</dbReference>
<feature type="transmembrane region" description="Helical" evidence="1">
    <location>
        <begin position="289"/>
        <end position="311"/>
    </location>
</feature>
<evidence type="ECO:0000313" key="3">
    <source>
        <dbReference type="Proteomes" id="UP001333710"/>
    </source>
</evidence>
<feature type="transmembrane region" description="Helical" evidence="1">
    <location>
        <begin position="99"/>
        <end position="117"/>
    </location>
</feature>
<protein>
    <recommendedName>
        <fullName evidence="4">DUF2157 domain-containing protein</fullName>
    </recommendedName>
</protein>
<feature type="transmembrane region" description="Helical" evidence="1">
    <location>
        <begin position="153"/>
        <end position="174"/>
    </location>
</feature>
<organism evidence="2 3">
    <name type="scientific">Planctobacterium marinum</name>
    <dbReference type="NCBI Taxonomy" id="1631968"/>
    <lineage>
        <taxon>Bacteria</taxon>
        <taxon>Pseudomonadati</taxon>
        <taxon>Pseudomonadota</taxon>
        <taxon>Gammaproteobacteria</taxon>
        <taxon>Alteromonadales</taxon>
        <taxon>Alteromonadaceae</taxon>
        <taxon>Planctobacterium</taxon>
    </lineage>
</organism>
<dbReference type="EMBL" id="AP027272">
    <property type="protein sequence ID" value="BDX07921.1"/>
    <property type="molecule type" value="Genomic_DNA"/>
</dbReference>
<feature type="transmembrane region" description="Helical" evidence="1">
    <location>
        <begin position="51"/>
        <end position="69"/>
    </location>
</feature>
<feature type="transmembrane region" description="Helical" evidence="1">
    <location>
        <begin position="180"/>
        <end position="201"/>
    </location>
</feature>
<name>A0AA48KQM2_9ALTE</name>
<dbReference type="RefSeq" id="WP_338294020.1">
    <property type="nucleotide sequence ID" value="NZ_AP027272.1"/>
</dbReference>
<dbReference type="AlphaFoldDB" id="A0AA48KQM2"/>
<sequence length="334" mass="36772">MYSDEDLNEAVNKGIFSPAAVNEFRQQFAQARNIHQVDEENFRLLSGFNDVFVVIASGLLLASLTWLGFETKPVLGALILAAGSWGLAEVFVRRKRMALPAIGLLLSFLAGLFAVPITLFDVSHSVHELQFVAAGLLTVAGAWLHWQRFRVPVTVAAAMVSLFLGVFGVLFSQFPEIRFYYQPYLAGAGLITFALAMYWDAKDPKRQTRNSDIAFWLHLLSAPLIVHPIFSTLGIFSGVTGYSTAMIVLALYTLLALVSIIVDRRAIMVSALVYVVYAMSGLLENYGFVSYSMALTGIFIGGSLLLLSAYWRQSRSFLVNNLPGKAQTFLPATH</sequence>
<keyword evidence="1" id="KW-0472">Membrane</keyword>